<dbReference type="GO" id="GO:0004749">
    <property type="term" value="F:ribose phosphate diphosphokinase activity"/>
    <property type="evidence" value="ECO:0007669"/>
    <property type="project" value="TreeGrafter"/>
</dbReference>
<protein>
    <submittedName>
        <fullName evidence="4">Uncharacterized protein</fullName>
    </submittedName>
</protein>
<keyword evidence="3" id="KW-1185">Reference proteome</keyword>
<accession>A0A914RFD3</accession>
<feature type="signal peptide" evidence="2">
    <location>
        <begin position="1"/>
        <end position="20"/>
    </location>
</feature>
<dbReference type="Pfam" id="PF14572">
    <property type="entry name" value="Pribosyl_synth"/>
    <property type="match status" value="1"/>
</dbReference>
<reference evidence="4" key="1">
    <citation type="submission" date="2022-11" db="UniProtKB">
        <authorList>
            <consortium name="WormBaseParasite"/>
        </authorList>
    </citation>
    <scope>IDENTIFICATION</scope>
</reference>
<organism evidence="3 4">
    <name type="scientific">Parascaris equorum</name>
    <name type="common">Equine roundworm</name>
    <dbReference type="NCBI Taxonomy" id="6256"/>
    <lineage>
        <taxon>Eukaryota</taxon>
        <taxon>Metazoa</taxon>
        <taxon>Ecdysozoa</taxon>
        <taxon>Nematoda</taxon>
        <taxon>Chromadorea</taxon>
        <taxon>Rhabditida</taxon>
        <taxon>Spirurina</taxon>
        <taxon>Ascaridomorpha</taxon>
        <taxon>Ascaridoidea</taxon>
        <taxon>Ascarididae</taxon>
        <taxon>Parascaris</taxon>
    </lineage>
</organism>
<name>A0A914RFD3_PAREQ</name>
<keyword evidence="2" id="KW-0732">Signal</keyword>
<comment type="similarity">
    <text evidence="1">Belongs to the ribose-phosphate pyrophosphokinase family.</text>
</comment>
<dbReference type="WBParaSite" id="PEQ_0000532601-mRNA-1">
    <property type="protein sequence ID" value="PEQ_0000532601-mRNA-1"/>
    <property type="gene ID" value="PEQ_0000532601"/>
</dbReference>
<dbReference type="InterPro" id="IPR005946">
    <property type="entry name" value="Rib-P_diPkinase"/>
</dbReference>
<dbReference type="GO" id="GO:0005524">
    <property type="term" value="F:ATP binding"/>
    <property type="evidence" value="ECO:0007669"/>
    <property type="project" value="TreeGrafter"/>
</dbReference>
<dbReference type="AlphaFoldDB" id="A0A914RFD3"/>
<dbReference type="GO" id="GO:0006015">
    <property type="term" value="P:5-phosphoribose 1-diphosphate biosynthetic process"/>
    <property type="evidence" value="ECO:0007669"/>
    <property type="project" value="TreeGrafter"/>
</dbReference>
<evidence type="ECO:0000313" key="4">
    <source>
        <dbReference type="WBParaSite" id="PEQ_0000532601-mRNA-1"/>
    </source>
</evidence>
<dbReference type="PANTHER" id="PTHR10210:SF53">
    <property type="entry name" value="GH23275P"/>
    <property type="match status" value="1"/>
</dbReference>
<feature type="chain" id="PRO_5036719223" evidence="2">
    <location>
        <begin position="21"/>
        <end position="134"/>
    </location>
</feature>
<evidence type="ECO:0000313" key="3">
    <source>
        <dbReference type="Proteomes" id="UP000887564"/>
    </source>
</evidence>
<dbReference type="Gene3D" id="3.40.50.2020">
    <property type="match status" value="1"/>
</dbReference>
<dbReference type="GO" id="GO:0000287">
    <property type="term" value="F:magnesium ion binding"/>
    <property type="evidence" value="ECO:0007669"/>
    <property type="project" value="InterPro"/>
</dbReference>
<proteinExistence type="inferred from homology"/>
<dbReference type="GO" id="GO:0006164">
    <property type="term" value="P:purine nucleotide biosynthetic process"/>
    <property type="evidence" value="ECO:0007669"/>
    <property type="project" value="TreeGrafter"/>
</dbReference>
<evidence type="ECO:0000256" key="2">
    <source>
        <dbReference type="SAM" id="SignalP"/>
    </source>
</evidence>
<dbReference type="InterPro" id="IPR029057">
    <property type="entry name" value="PRTase-like"/>
</dbReference>
<dbReference type="SUPFAM" id="SSF53271">
    <property type="entry name" value="PRTase-like"/>
    <property type="match status" value="1"/>
</dbReference>
<dbReference type="Proteomes" id="UP000887564">
    <property type="component" value="Unplaced"/>
</dbReference>
<dbReference type="GO" id="GO:0005737">
    <property type="term" value="C:cytoplasm"/>
    <property type="evidence" value="ECO:0007669"/>
    <property type="project" value="TreeGrafter"/>
</dbReference>
<dbReference type="PANTHER" id="PTHR10210">
    <property type="entry name" value="RIBOSE-PHOSPHATE DIPHOSPHOKINASE FAMILY MEMBER"/>
    <property type="match status" value="1"/>
</dbReference>
<evidence type="ECO:0000256" key="1">
    <source>
        <dbReference type="ARBA" id="ARBA00006478"/>
    </source>
</evidence>
<dbReference type="GO" id="GO:0002189">
    <property type="term" value="C:ribose phosphate diphosphokinase complex"/>
    <property type="evidence" value="ECO:0007669"/>
    <property type="project" value="TreeGrafter"/>
</dbReference>
<sequence length="134" mass="14752">MKRVAFAFVILRSLSGDVELSQNWSTPKRFRKEIQGFFSIPVDNLRASPFLLAYVRENIPDYKNAVVVAKSPEGDRRESLGAAAMAPYELFPQQAAKEKPPLTVVGDVGGRIAIIVDDIIDEAQSFVAAAEVSR</sequence>